<feature type="chain" id="PRO_5019197208" evidence="1">
    <location>
        <begin position="20"/>
        <end position="242"/>
    </location>
</feature>
<dbReference type="PROSITE" id="PS52015">
    <property type="entry name" value="TONB_CTD"/>
    <property type="match status" value="1"/>
</dbReference>
<dbReference type="SUPFAM" id="SSF74653">
    <property type="entry name" value="TolA/TonB C-terminal domain"/>
    <property type="match status" value="1"/>
</dbReference>
<accession>A0A419W6E4</accession>
<evidence type="ECO:0000256" key="1">
    <source>
        <dbReference type="SAM" id="SignalP"/>
    </source>
</evidence>
<dbReference type="Pfam" id="PF03544">
    <property type="entry name" value="TonB_C"/>
    <property type="match status" value="1"/>
</dbReference>
<dbReference type="Gene3D" id="1.25.40.10">
    <property type="entry name" value="Tetratricopeptide repeat domain"/>
    <property type="match status" value="1"/>
</dbReference>
<proteinExistence type="predicted"/>
<keyword evidence="4" id="KW-1185">Reference proteome</keyword>
<dbReference type="AlphaFoldDB" id="A0A419W6E4"/>
<dbReference type="SUPFAM" id="SSF48452">
    <property type="entry name" value="TPR-like"/>
    <property type="match status" value="1"/>
</dbReference>
<gene>
    <name evidence="3" type="ORF">BC643_1392</name>
</gene>
<dbReference type="Gene3D" id="3.30.1150.10">
    <property type="match status" value="1"/>
</dbReference>
<protein>
    <submittedName>
        <fullName evidence="3">TonB family protein</fullName>
    </submittedName>
</protein>
<keyword evidence="1" id="KW-0732">Signal</keyword>
<dbReference type="InterPro" id="IPR011990">
    <property type="entry name" value="TPR-like_helical_dom_sf"/>
</dbReference>
<evidence type="ECO:0000313" key="3">
    <source>
        <dbReference type="EMBL" id="RKD91043.1"/>
    </source>
</evidence>
<feature type="signal peptide" evidence="1">
    <location>
        <begin position="1"/>
        <end position="19"/>
    </location>
</feature>
<dbReference type="OrthoDB" id="1119659at2"/>
<sequence>MKRIILLSFTLLMTLGLWAQEPLVSEEVTVKPPKFTGEKVQLQSNEMSIQNYIIENMQYPAEDLTYKREGTEVIRFTVETDGRLSNYEVVNSVSRAMDDELIRVLSSTSGYWLPGQNNDVDVAMEREVAIACKVLNEGLETTQTNFKVVATNYFRQGSKLLYTKHHPQRAIAKFDRGIRYMPYDANLLVLRGYARFAAGDRDGAIADWKIVKEKTNIDNLKSLASTYSDLDGYAELIKEVDE</sequence>
<dbReference type="RefSeq" id="WP_120272382.1">
    <property type="nucleotide sequence ID" value="NZ_RAPN01000001.1"/>
</dbReference>
<evidence type="ECO:0000313" key="4">
    <source>
        <dbReference type="Proteomes" id="UP000283387"/>
    </source>
</evidence>
<comment type="caution">
    <text evidence="3">The sequence shown here is derived from an EMBL/GenBank/DDBJ whole genome shotgun (WGS) entry which is preliminary data.</text>
</comment>
<reference evidence="3 4" key="1">
    <citation type="submission" date="2018-09" db="EMBL/GenBank/DDBJ databases">
        <title>Genomic Encyclopedia of Archaeal and Bacterial Type Strains, Phase II (KMG-II): from individual species to whole genera.</title>
        <authorList>
            <person name="Goeker M."/>
        </authorList>
    </citation>
    <scope>NUCLEOTIDE SEQUENCE [LARGE SCALE GENOMIC DNA]</scope>
    <source>
        <strain evidence="3 4">DSM 27148</strain>
    </source>
</reference>
<dbReference type="InterPro" id="IPR037682">
    <property type="entry name" value="TonB_C"/>
</dbReference>
<dbReference type="Proteomes" id="UP000283387">
    <property type="component" value="Unassembled WGS sequence"/>
</dbReference>
<dbReference type="GO" id="GO:0055085">
    <property type="term" value="P:transmembrane transport"/>
    <property type="evidence" value="ECO:0007669"/>
    <property type="project" value="InterPro"/>
</dbReference>
<name>A0A419W6E4_9BACT</name>
<organism evidence="3 4">
    <name type="scientific">Mangrovibacterium diazotrophicum</name>
    <dbReference type="NCBI Taxonomy" id="1261403"/>
    <lineage>
        <taxon>Bacteria</taxon>
        <taxon>Pseudomonadati</taxon>
        <taxon>Bacteroidota</taxon>
        <taxon>Bacteroidia</taxon>
        <taxon>Marinilabiliales</taxon>
        <taxon>Prolixibacteraceae</taxon>
        <taxon>Mangrovibacterium</taxon>
    </lineage>
</organism>
<feature type="domain" description="TonB C-terminal" evidence="2">
    <location>
        <begin position="44"/>
        <end position="141"/>
    </location>
</feature>
<evidence type="ECO:0000259" key="2">
    <source>
        <dbReference type="PROSITE" id="PS52015"/>
    </source>
</evidence>
<dbReference type="EMBL" id="RAPN01000001">
    <property type="protein sequence ID" value="RKD91043.1"/>
    <property type="molecule type" value="Genomic_DNA"/>
</dbReference>